<feature type="binding site" evidence="1">
    <location>
        <begin position="87"/>
        <end position="89"/>
    </location>
    <ligand>
        <name>S-adenosyl-L-methionine</name>
        <dbReference type="ChEBI" id="CHEBI:59789"/>
    </ligand>
</feature>
<comment type="subcellular location">
    <subcellularLocation>
        <location evidence="1">Cytoplasm</location>
    </subcellularLocation>
</comment>
<comment type="caution">
    <text evidence="2">The sequence shown here is derived from an EMBL/GenBank/DDBJ whole genome shotgun (WGS) entry which is preliminary data.</text>
</comment>
<dbReference type="InterPro" id="IPR019410">
    <property type="entry name" value="Methyltransf_16"/>
</dbReference>
<evidence type="ECO:0000313" key="2">
    <source>
        <dbReference type="EMBL" id="KAG2199053.1"/>
    </source>
</evidence>
<dbReference type="GO" id="GO:0005829">
    <property type="term" value="C:cytosol"/>
    <property type="evidence" value="ECO:0007669"/>
    <property type="project" value="TreeGrafter"/>
</dbReference>
<dbReference type="EMBL" id="JAEPRC010000366">
    <property type="protein sequence ID" value="KAG2199053.1"/>
    <property type="molecule type" value="Genomic_DNA"/>
</dbReference>
<sequence length="256" mass="28932">MSSIVQQPVSIFNEFDYITEREQEVKAHTGSVAFDGLSEPILLAQDMSGGCGGKIWKCANVMIDYFIWKNVQSNGTLFKNQKIVEIGSGTGLVGLAVAKICPEIKQMVITDQLPMMDLMQENIKLNHLEHSVTADILNWGEEIPNLSQVLGADVILASDCIYLEVAFLPLLETFFALTNKESSVIYLTYKKRRNADKLFFQAAKKKFIFKDVTEDPKMNNYKRDKLHLFSVMRKPLNQQQLQDLQKAKSNTTTTQA</sequence>
<dbReference type="InterPro" id="IPR033684">
    <property type="entry name" value="EFM6"/>
</dbReference>
<dbReference type="Pfam" id="PF10294">
    <property type="entry name" value="Methyltransf_16"/>
    <property type="match status" value="1"/>
</dbReference>
<dbReference type="AlphaFoldDB" id="A0A8H7QUL3"/>
<feature type="binding site" evidence="1">
    <location>
        <position position="56"/>
    </location>
    <ligand>
        <name>S-adenosyl-L-methionine</name>
        <dbReference type="ChEBI" id="CHEBI:59789"/>
    </ligand>
</feature>
<dbReference type="InterPro" id="IPR029063">
    <property type="entry name" value="SAM-dependent_MTases_sf"/>
</dbReference>
<keyword evidence="1" id="KW-0808">Transferase</keyword>
<proteinExistence type="inferred from homology"/>
<dbReference type="Gene3D" id="3.40.50.150">
    <property type="entry name" value="Vaccinia Virus protein VP39"/>
    <property type="match status" value="1"/>
</dbReference>
<dbReference type="OrthoDB" id="407325at2759"/>
<keyword evidence="3" id="KW-1185">Reference proteome</keyword>
<comment type="function">
    <text evidence="1">S-adenosyl-L-methionine-dependent protein-lysine N-methyltransferase that methylates elongation factor 1-alpha.</text>
</comment>
<gene>
    <name evidence="1" type="primary">EFM6</name>
    <name evidence="2" type="ORF">INT46_007249</name>
</gene>
<evidence type="ECO:0000256" key="1">
    <source>
        <dbReference type="HAMAP-Rule" id="MF_03198"/>
    </source>
</evidence>
<feature type="binding site" evidence="1">
    <location>
        <position position="158"/>
    </location>
    <ligand>
        <name>S-adenosyl-L-methionine</name>
        <dbReference type="ChEBI" id="CHEBI:59789"/>
    </ligand>
</feature>
<accession>A0A8H7QUL3</accession>
<dbReference type="EC" id="2.1.1.-" evidence="1"/>
<keyword evidence="1" id="KW-0489">Methyltransferase</keyword>
<protein>
    <recommendedName>
        <fullName evidence="1">Protein-lysine N-methyltransferase EFM6</fullName>
        <ecNumber evidence="1">2.1.1.-</ecNumber>
    </recommendedName>
    <alternativeName>
        <fullName evidence="1">Elongation factor methyltransferase 6</fullName>
    </alternativeName>
</protein>
<organism evidence="2 3">
    <name type="scientific">Mucor plumbeus</name>
    <dbReference type="NCBI Taxonomy" id="97098"/>
    <lineage>
        <taxon>Eukaryota</taxon>
        <taxon>Fungi</taxon>
        <taxon>Fungi incertae sedis</taxon>
        <taxon>Mucoromycota</taxon>
        <taxon>Mucoromycotina</taxon>
        <taxon>Mucoromycetes</taxon>
        <taxon>Mucorales</taxon>
        <taxon>Mucorineae</taxon>
        <taxon>Mucoraceae</taxon>
        <taxon>Mucor</taxon>
    </lineage>
</organism>
<dbReference type="HAMAP" id="MF_03198">
    <property type="entry name" value="Methyltr_EFM6"/>
    <property type="match status" value="1"/>
</dbReference>
<feature type="binding site" evidence="1">
    <location>
        <position position="111"/>
    </location>
    <ligand>
        <name>S-adenosyl-L-methionine</name>
        <dbReference type="ChEBI" id="CHEBI:59789"/>
    </ligand>
</feature>
<reference evidence="2" key="1">
    <citation type="submission" date="2020-12" db="EMBL/GenBank/DDBJ databases">
        <title>Metabolic potential, ecology and presence of endohyphal bacteria is reflected in genomic diversity of Mucoromycotina.</title>
        <authorList>
            <person name="Muszewska A."/>
            <person name="Okrasinska A."/>
            <person name="Steczkiewicz K."/>
            <person name="Drgas O."/>
            <person name="Orlowska M."/>
            <person name="Perlinska-Lenart U."/>
            <person name="Aleksandrzak-Piekarczyk T."/>
            <person name="Szatraj K."/>
            <person name="Zielenkiewicz U."/>
            <person name="Pilsyk S."/>
            <person name="Malc E."/>
            <person name="Mieczkowski P."/>
            <person name="Kruszewska J.S."/>
            <person name="Biernat P."/>
            <person name="Pawlowska J."/>
        </authorList>
    </citation>
    <scope>NUCLEOTIDE SEQUENCE</scope>
    <source>
        <strain evidence="2">CBS 226.32</strain>
    </source>
</reference>
<dbReference type="SUPFAM" id="SSF53335">
    <property type="entry name" value="S-adenosyl-L-methionine-dependent methyltransferases"/>
    <property type="match status" value="1"/>
</dbReference>
<dbReference type="GO" id="GO:0016279">
    <property type="term" value="F:protein-lysine N-methyltransferase activity"/>
    <property type="evidence" value="ECO:0007669"/>
    <property type="project" value="UniProtKB-UniRule"/>
</dbReference>
<dbReference type="PANTHER" id="PTHR14614">
    <property type="entry name" value="HEPATOCELLULAR CARCINOMA-ASSOCIATED ANTIGEN"/>
    <property type="match status" value="1"/>
</dbReference>
<comment type="similarity">
    <text evidence="1">Belongs to the class I-like SAM-binding methyltransferase superfamily. METTL21 family. EFM6 subfamily.</text>
</comment>
<feature type="binding site" evidence="1">
    <location>
        <position position="139"/>
    </location>
    <ligand>
        <name>S-adenosyl-L-methionine</name>
        <dbReference type="ChEBI" id="CHEBI:59789"/>
    </ligand>
</feature>
<dbReference type="Proteomes" id="UP000650833">
    <property type="component" value="Unassembled WGS sequence"/>
</dbReference>
<keyword evidence="1" id="KW-0949">S-adenosyl-L-methionine</keyword>
<dbReference type="PANTHER" id="PTHR14614:SF152">
    <property type="entry name" value="PROTEIN-LYSINE N-METHYLTRANSFERASE EFM6"/>
    <property type="match status" value="1"/>
</dbReference>
<name>A0A8H7QUL3_9FUNG</name>
<evidence type="ECO:0000313" key="3">
    <source>
        <dbReference type="Proteomes" id="UP000650833"/>
    </source>
</evidence>
<dbReference type="GO" id="GO:0032259">
    <property type="term" value="P:methylation"/>
    <property type="evidence" value="ECO:0007669"/>
    <property type="project" value="UniProtKB-KW"/>
</dbReference>
<keyword evidence="1" id="KW-0963">Cytoplasm</keyword>